<dbReference type="Gene3D" id="3.90.550.10">
    <property type="entry name" value="Spore Coat Polysaccharide Biosynthesis Protein SpsA, Chain A"/>
    <property type="match status" value="1"/>
</dbReference>
<dbReference type="CDD" id="cd04194">
    <property type="entry name" value="GT8_A4GalT_like"/>
    <property type="match status" value="1"/>
</dbReference>
<evidence type="ECO:0000256" key="3">
    <source>
        <dbReference type="ARBA" id="ARBA00022723"/>
    </source>
</evidence>
<reference evidence="4 5" key="1">
    <citation type="submission" date="2022-07" db="EMBL/GenBank/DDBJ databases">
        <title>Bombella genomes.</title>
        <authorList>
            <person name="Harer L."/>
            <person name="Styblova S."/>
            <person name="Ehrmann M."/>
        </authorList>
    </citation>
    <scope>NUCLEOTIDE SEQUENCE [LARGE SCALE GENOMIC DNA]</scope>
    <source>
        <strain evidence="4 5">TMW 2.2558</strain>
    </source>
</reference>
<dbReference type="InterPro" id="IPR050748">
    <property type="entry name" value="Glycosyltrans_8_dom-fam"/>
</dbReference>
<dbReference type="EMBL" id="JANIDW010000001">
    <property type="protein sequence ID" value="MCX5614377.1"/>
    <property type="molecule type" value="Genomic_DNA"/>
</dbReference>
<dbReference type="PANTHER" id="PTHR13778">
    <property type="entry name" value="GLYCOSYLTRANSFERASE 8 DOMAIN-CONTAINING PROTEIN"/>
    <property type="match status" value="1"/>
</dbReference>
<dbReference type="Proteomes" id="UP001165648">
    <property type="component" value="Unassembled WGS sequence"/>
</dbReference>
<gene>
    <name evidence="4" type="ORF">NQF64_03835</name>
</gene>
<dbReference type="InterPro" id="IPR029044">
    <property type="entry name" value="Nucleotide-diphossugar_trans"/>
</dbReference>
<keyword evidence="1" id="KW-0328">Glycosyltransferase</keyword>
<evidence type="ECO:0000256" key="2">
    <source>
        <dbReference type="ARBA" id="ARBA00022679"/>
    </source>
</evidence>
<name>A0ABT3W5M9_9PROT</name>
<dbReference type="SUPFAM" id="SSF53448">
    <property type="entry name" value="Nucleotide-diphospho-sugar transferases"/>
    <property type="match status" value="1"/>
</dbReference>
<evidence type="ECO:0000313" key="4">
    <source>
        <dbReference type="EMBL" id="MCX5614377.1"/>
    </source>
</evidence>
<keyword evidence="2" id="KW-0808">Transferase</keyword>
<accession>A0ABT3W5M9</accession>
<dbReference type="PANTHER" id="PTHR13778:SF47">
    <property type="entry name" value="LIPOPOLYSACCHARIDE 1,3-GALACTOSYLTRANSFERASE"/>
    <property type="match status" value="1"/>
</dbReference>
<evidence type="ECO:0000256" key="1">
    <source>
        <dbReference type="ARBA" id="ARBA00022676"/>
    </source>
</evidence>
<comment type="caution">
    <text evidence="4">The sequence shown here is derived from an EMBL/GenBank/DDBJ whole genome shotgun (WGS) entry which is preliminary data.</text>
</comment>
<sequence length="297" mass="34185">MQTLPLPPAGTIPIVLGLSENFAPYAYTTIQSGLDNILPGVRLAFYLFHEGMSKETQDIGRRLFNSPRSEIHFVDISEWMNKNNPSYLGHASRPTFYRLAIPEVLHNFPRVIYLDSDIFMRRCPSGLFYSIHKDAQIGATRDLLMIPAQHNGFRLPKEVAGGPPLIDYHRGALGVQNSDDYFQGGVLVINIDKITEHQVRECGTLCGTLFWMMDQDILNRVFYGHVCFIHPNWDVCWGPGCEEASENLPPHWRDLYRETLKDPFAIHYTGFPKPWNGWDGPFTDDYRRTLERVMQYF</sequence>
<dbReference type="InterPro" id="IPR002495">
    <property type="entry name" value="Glyco_trans_8"/>
</dbReference>
<proteinExistence type="predicted"/>
<keyword evidence="5" id="KW-1185">Reference proteome</keyword>
<keyword evidence="3" id="KW-0479">Metal-binding</keyword>
<evidence type="ECO:0000313" key="5">
    <source>
        <dbReference type="Proteomes" id="UP001165648"/>
    </source>
</evidence>
<dbReference type="Pfam" id="PF01501">
    <property type="entry name" value="Glyco_transf_8"/>
    <property type="match status" value="1"/>
</dbReference>
<dbReference type="RefSeq" id="WP_099027211.1">
    <property type="nucleotide sequence ID" value="NZ_JANIDW010000001.1"/>
</dbReference>
<organism evidence="4 5">
    <name type="scientific">Bombella saccharophila</name>
    <dbReference type="NCBI Taxonomy" id="2967338"/>
    <lineage>
        <taxon>Bacteria</taxon>
        <taxon>Pseudomonadati</taxon>
        <taxon>Pseudomonadota</taxon>
        <taxon>Alphaproteobacteria</taxon>
        <taxon>Acetobacterales</taxon>
        <taxon>Acetobacteraceae</taxon>
        <taxon>Bombella</taxon>
    </lineage>
</organism>
<protein>
    <submittedName>
        <fullName evidence="4">Glycosyltransferase family 8 protein</fullName>
    </submittedName>
</protein>